<accession>A0A5C6M5J0</accession>
<dbReference type="EMBL" id="SRHE01000752">
    <property type="protein sequence ID" value="TWW08271.1"/>
    <property type="molecule type" value="Genomic_DNA"/>
</dbReference>
<organism evidence="1 2">
    <name type="scientific">Planctomyces bekefii</name>
    <dbReference type="NCBI Taxonomy" id="1653850"/>
    <lineage>
        <taxon>Bacteria</taxon>
        <taxon>Pseudomonadati</taxon>
        <taxon>Planctomycetota</taxon>
        <taxon>Planctomycetia</taxon>
        <taxon>Planctomycetales</taxon>
        <taxon>Planctomycetaceae</taxon>
        <taxon>Planctomyces</taxon>
    </lineage>
</organism>
<proteinExistence type="predicted"/>
<reference evidence="1 2" key="1">
    <citation type="submission" date="2019-08" db="EMBL/GenBank/DDBJ databases">
        <title>100 year-old enigma solved: identification of Planctomyces bekefii, the type genus and species of the phylum Planctomycetes.</title>
        <authorList>
            <person name="Svetlana D.N."/>
            <person name="Overmann J."/>
        </authorList>
    </citation>
    <scope>NUCLEOTIDE SEQUENCE [LARGE SCALE GENOMIC DNA]</scope>
    <source>
        <strain evidence="1">Phe10_nw2017</strain>
    </source>
</reference>
<dbReference type="AlphaFoldDB" id="A0A5C6M5J0"/>
<sequence length="36" mass="3944">DYDIKLIPGISFGKITINDFKYLQGITNPNSGISPC</sequence>
<comment type="caution">
    <text evidence="1">The sequence shown here is derived from an EMBL/GenBank/DDBJ whole genome shotgun (WGS) entry which is preliminary data.</text>
</comment>
<name>A0A5C6M5J0_9PLAN</name>
<keyword evidence="2" id="KW-1185">Reference proteome</keyword>
<reference evidence="1 2" key="2">
    <citation type="submission" date="2019-08" db="EMBL/GenBank/DDBJ databases">
        <authorList>
            <person name="Henke P."/>
        </authorList>
    </citation>
    <scope>NUCLEOTIDE SEQUENCE [LARGE SCALE GENOMIC DNA]</scope>
    <source>
        <strain evidence="1">Phe10_nw2017</strain>
    </source>
</reference>
<feature type="non-terminal residue" evidence="1">
    <location>
        <position position="1"/>
    </location>
</feature>
<evidence type="ECO:0000313" key="1">
    <source>
        <dbReference type="EMBL" id="TWW08271.1"/>
    </source>
</evidence>
<evidence type="ECO:0000313" key="2">
    <source>
        <dbReference type="Proteomes" id="UP000321083"/>
    </source>
</evidence>
<gene>
    <name evidence="1" type="ORF">E3A20_26010</name>
</gene>
<dbReference type="Proteomes" id="UP000321083">
    <property type="component" value="Unassembled WGS sequence"/>
</dbReference>
<protein>
    <submittedName>
        <fullName evidence="1">Uncharacterized protein</fullName>
    </submittedName>
</protein>